<evidence type="ECO:0008006" key="6">
    <source>
        <dbReference type="Google" id="ProtNLM"/>
    </source>
</evidence>
<dbReference type="PROSITE" id="PS51294">
    <property type="entry name" value="HTH_MYB"/>
    <property type="match status" value="1"/>
</dbReference>
<dbReference type="SMART" id="SM00717">
    <property type="entry name" value="SANT"/>
    <property type="match status" value="3"/>
</dbReference>
<dbReference type="InterPro" id="IPR009057">
    <property type="entry name" value="Homeodomain-like_sf"/>
</dbReference>
<evidence type="ECO:0000259" key="2">
    <source>
        <dbReference type="PROSITE" id="PS50090"/>
    </source>
</evidence>
<dbReference type="OrthoDB" id="2143914at2759"/>
<gene>
    <name evidence="4" type="ORF">Glove_585g60</name>
</gene>
<feature type="domain" description="Myb-like" evidence="2">
    <location>
        <begin position="344"/>
        <end position="385"/>
    </location>
</feature>
<feature type="domain" description="Myb-like" evidence="2">
    <location>
        <begin position="235"/>
        <end position="279"/>
    </location>
</feature>
<reference evidence="4 5" key="1">
    <citation type="submission" date="2018-08" db="EMBL/GenBank/DDBJ databases">
        <title>Genome and evolution of the arbuscular mycorrhizal fungus Diversispora epigaea (formerly Glomus versiforme) and its bacterial endosymbionts.</title>
        <authorList>
            <person name="Sun X."/>
            <person name="Fei Z."/>
            <person name="Harrison M."/>
        </authorList>
    </citation>
    <scope>NUCLEOTIDE SEQUENCE [LARGE SCALE GENOMIC DNA]</scope>
    <source>
        <strain evidence="4 5">IT104</strain>
    </source>
</reference>
<accession>A0A397GEG4</accession>
<dbReference type="InterPro" id="IPR017930">
    <property type="entry name" value="Myb_dom"/>
</dbReference>
<dbReference type="GO" id="GO:0000978">
    <property type="term" value="F:RNA polymerase II cis-regulatory region sequence-specific DNA binding"/>
    <property type="evidence" value="ECO:0007669"/>
    <property type="project" value="TreeGrafter"/>
</dbReference>
<dbReference type="STRING" id="1348612.A0A397GEG4"/>
<sequence>MNRHKIVTRAYCFCFLPNFSNKLAMMRFFCFSRSSINYVTSDNLICSSRVNFTSILRKSHVALPINIITLCHSCRTFENFITTQNVENVARKESVSTVAVSTNDIYDSSHLTISPIIFKSQNTSRQEPFQSKSESPKRNWINESKADSFNVNKYDYNISPRDLKESPSEISEINFKPNDISLERQIDFQKLVDAVDKYGRKWNYISKEIFNYNFSPELLQYKYEDSIRCYGPNFWTTRETTKLIDAVTSFGEEWKLISSDIFKFRRSAFQCKSKWKRLLGYKIKFSPRNSSEYKRPPKFQNSQSFPPRLYLQSEDNITLDFLPEDPHRKRNNYDDLFADLYKEWTDHDTRTLIKAVNQHGENWELITERYFSGNQSVKLKWAKFVSSESDEFLKMKNEVLANNTKDKIDDTNPMGNKEQSVS</sequence>
<evidence type="ECO:0000256" key="1">
    <source>
        <dbReference type="SAM" id="MobiDB-lite"/>
    </source>
</evidence>
<dbReference type="InterPro" id="IPR001005">
    <property type="entry name" value="SANT/Myb"/>
</dbReference>
<evidence type="ECO:0000313" key="5">
    <source>
        <dbReference type="Proteomes" id="UP000266861"/>
    </source>
</evidence>
<keyword evidence="5" id="KW-1185">Reference proteome</keyword>
<feature type="compositionally biased region" description="Polar residues" evidence="1">
    <location>
        <begin position="413"/>
        <end position="422"/>
    </location>
</feature>
<dbReference type="SUPFAM" id="SSF46689">
    <property type="entry name" value="Homeodomain-like"/>
    <property type="match status" value="1"/>
</dbReference>
<dbReference type="Gene3D" id="1.10.10.60">
    <property type="entry name" value="Homeodomain-like"/>
    <property type="match status" value="1"/>
</dbReference>
<name>A0A397GEG4_9GLOM</name>
<feature type="domain" description="HTH myb-type" evidence="3">
    <location>
        <begin position="235"/>
        <end position="283"/>
    </location>
</feature>
<feature type="region of interest" description="Disordered" evidence="1">
    <location>
        <begin position="402"/>
        <end position="422"/>
    </location>
</feature>
<dbReference type="Proteomes" id="UP000266861">
    <property type="component" value="Unassembled WGS sequence"/>
</dbReference>
<dbReference type="Pfam" id="PF13921">
    <property type="entry name" value="Myb_DNA-bind_6"/>
    <property type="match status" value="1"/>
</dbReference>
<proteinExistence type="predicted"/>
<evidence type="ECO:0000259" key="3">
    <source>
        <dbReference type="PROSITE" id="PS51294"/>
    </source>
</evidence>
<dbReference type="GO" id="GO:0005634">
    <property type="term" value="C:nucleus"/>
    <property type="evidence" value="ECO:0007669"/>
    <property type="project" value="TreeGrafter"/>
</dbReference>
<dbReference type="InterPro" id="IPR050560">
    <property type="entry name" value="MYB_TF"/>
</dbReference>
<dbReference type="GO" id="GO:0000981">
    <property type="term" value="F:DNA-binding transcription factor activity, RNA polymerase II-specific"/>
    <property type="evidence" value="ECO:0007669"/>
    <property type="project" value="TreeGrafter"/>
</dbReference>
<dbReference type="CDD" id="cd00167">
    <property type="entry name" value="SANT"/>
    <property type="match status" value="2"/>
</dbReference>
<dbReference type="PROSITE" id="PS50090">
    <property type="entry name" value="MYB_LIKE"/>
    <property type="match status" value="2"/>
</dbReference>
<dbReference type="EMBL" id="PQFF01000492">
    <property type="protein sequence ID" value="RHZ47363.1"/>
    <property type="molecule type" value="Genomic_DNA"/>
</dbReference>
<comment type="caution">
    <text evidence="4">The sequence shown here is derived from an EMBL/GenBank/DDBJ whole genome shotgun (WGS) entry which is preliminary data.</text>
</comment>
<dbReference type="AlphaFoldDB" id="A0A397GEG4"/>
<dbReference type="PANTHER" id="PTHR45614">
    <property type="entry name" value="MYB PROTEIN-RELATED"/>
    <property type="match status" value="1"/>
</dbReference>
<organism evidence="4 5">
    <name type="scientific">Diversispora epigaea</name>
    <dbReference type="NCBI Taxonomy" id="1348612"/>
    <lineage>
        <taxon>Eukaryota</taxon>
        <taxon>Fungi</taxon>
        <taxon>Fungi incertae sedis</taxon>
        <taxon>Mucoromycota</taxon>
        <taxon>Glomeromycotina</taxon>
        <taxon>Glomeromycetes</taxon>
        <taxon>Diversisporales</taxon>
        <taxon>Diversisporaceae</taxon>
        <taxon>Diversispora</taxon>
    </lineage>
</organism>
<evidence type="ECO:0000313" key="4">
    <source>
        <dbReference type="EMBL" id="RHZ47363.1"/>
    </source>
</evidence>
<dbReference type="PANTHER" id="PTHR45614:SF299">
    <property type="entry name" value="MYB-LIKE DNA-BINDING DOMAIN CONTAINING PROTEIN"/>
    <property type="match status" value="1"/>
</dbReference>
<protein>
    <recommendedName>
        <fullName evidence="6">Myb-like domain-containing protein</fullName>
    </recommendedName>
</protein>